<dbReference type="SUPFAM" id="SSF51556">
    <property type="entry name" value="Metallo-dependent hydrolases"/>
    <property type="match status" value="1"/>
</dbReference>
<evidence type="ECO:0000256" key="2">
    <source>
        <dbReference type="ARBA" id="ARBA00012864"/>
    </source>
</evidence>
<dbReference type="OrthoDB" id="9807210at2"/>
<dbReference type="Proteomes" id="UP000064967">
    <property type="component" value="Chromosome"/>
</dbReference>
<dbReference type="Gene3D" id="2.30.40.10">
    <property type="entry name" value="Urease, subunit C, domain 1"/>
    <property type="match status" value="1"/>
</dbReference>
<keyword evidence="4" id="KW-0378">Hydrolase</keyword>
<comment type="pathway">
    <text evidence="1">Amino-acid degradation.</text>
</comment>
<name>A0A0K1Q9R0_9BACT</name>
<reference evidence="10 11" key="1">
    <citation type="submission" date="2015-08" db="EMBL/GenBank/DDBJ databases">
        <authorList>
            <person name="Babu N.S."/>
            <person name="Beckwith C.J."/>
            <person name="Beseler K.G."/>
            <person name="Brison A."/>
            <person name="Carone J.V."/>
            <person name="Caskin T.P."/>
            <person name="Diamond M."/>
            <person name="Durham M.E."/>
            <person name="Foxe J.M."/>
            <person name="Go M."/>
            <person name="Henderson B.A."/>
            <person name="Jones I.B."/>
            <person name="McGettigan J.A."/>
            <person name="Micheletti S.J."/>
            <person name="Nasrallah M.E."/>
            <person name="Ortiz D."/>
            <person name="Piller C.R."/>
            <person name="Privatt S.R."/>
            <person name="Schneider S.L."/>
            <person name="Sharp S."/>
            <person name="Smith T.C."/>
            <person name="Stanton J.D."/>
            <person name="Ullery H.E."/>
            <person name="Wilson R.J."/>
            <person name="Serrano M.G."/>
            <person name="Buck G."/>
            <person name="Lee V."/>
            <person name="Wang Y."/>
            <person name="Carvalho R."/>
            <person name="Voegtly L."/>
            <person name="Shi R."/>
            <person name="Duckworth R."/>
            <person name="Johnson A."/>
            <person name="Loviza R."/>
            <person name="Walstead R."/>
            <person name="Shah Z."/>
            <person name="Kiflezghi M."/>
            <person name="Wade K."/>
            <person name="Ball S.L."/>
            <person name="Bradley K.W."/>
            <person name="Asai D.J."/>
            <person name="Bowman C.A."/>
            <person name="Russell D.A."/>
            <person name="Pope W.H."/>
            <person name="Jacobs-Sera D."/>
            <person name="Hendrix R.W."/>
            <person name="Hatfull G.F."/>
        </authorList>
    </citation>
    <scope>NUCLEOTIDE SEQUENCE [LARGE SCALE GENOMIC DNA]</scope>
    <source>
        <strain evidence="10 11">DSM 27648</strain>
    </source>
</reference>
<evidence type="ECO:0000256" key="3">
    <source>
        <dbReference type="ARBA" id="ARBA00022723"/>
    </source>
</evidence>
<sequence length="411" mass="43283">MSLVGVAAKRIVTCDPARITKDNPLGTIEDGVILYDQHSFSWVGPRASAGANVPIIDHGDRVITPGLVDAHTHAAWVGSRHDEYVMRMAGASYLDIAAAGGGIVASHNAVMNASEEEIEQTLAARLKRMASLGVTTCEVKSGYGLEPEGERKQLRAIARVREERDLPHVVPTFLALHALPKSAKASRDHYVLRAATTLLQEFASAKLCEFVDAYVDKNAFTVDEARLVCESAKKLGLGVRLHVGQFADVGGAELAAEVGARSVDHLENVSDKGIAALAKAGVSAVLLPTASFTLGQEPPPVERLRAAGIPMVVASDANPGTAPTESLPLAMALAVRLYGLTPAETILGATRLAAASLGLWGSVPHPRGAIAPGARADFVVWDLPHENAIVQPWGSPKTLLVLRDGVCIGRS</sequence>
<proteinExistence type="predicted"/>
<dbReference type="InterPro" id="IPR011059">
    <property type="entry name" value="Metal-dep_hydrolase_composite"/>
</dbReference>
<dbReference type="SUPFAM" id="SSF51338">
    <property type="entry name" value="Composite domain of metallo-dependent hydrolases"/>
    <property type="match status" value="1"/>
</dbReference>
<dbReference type="GO" id="GO:0019556">
    <property type="term" value="P:L-histidine catabolic process to glutamate and formamide"/>
    <property type="evidence" value="ECO:0007669"/>
    <property type="project" value="UniProtKB-UniRule"/>
</dbReference>
<evidence type="ECO:0000256" key="4">
    <source>
        <dbReference type="ARBA" id="ARBA00022801"/>
    </source>
</evidence>
<keyword evidence="5" id="KW-0369">Histidine metabolism</keyword>
<organism evidence="10 11">
    <name type="scientific">Labilithrix luteola</name>
    <dbReference type="NCBI Taxonomy" id="1391654"/>
    <lineage>
        <taxon>Bacteria</taxon>
        <taxon>Pseudomonadati</taxon>
        <taxon>Myxococcota</taxon>
        <taxon>Polyangia</taxon>
        <taxon>Polyangiales</taxon>
        <taxon>Labilitrichaceae</taxon>
        <taxon>Labilithrix</taxon>
    </lineage>
</organism>
<dbReference type="KEGG" id="llu:AKJ09_08813"/>
<dbReference type="Gene3D" id="3.20.20.140">
    <property type="entry name" value="Metal-dependent hydrolases"/>
    <property type="match status" value="1"/>
</dbReference>
<dbReference type="STRING" id="1391654.AKJ09_08813"/>
<dbReference type="GO" id="GO:0005737">
    <property type="term" value="C:cytoplasm"/>
    <property type="evidence" value="ECO:0007669"/>
    <property type="project" value="UniProtKB-UniRule"/>
</dbReference>
<dbReference type="NCBIfam" id="TIGR01224">
    <property type="entry name" value="hutI"/>
    <property type="match status" value="1"/>
</dbReference>
<accession>A0A0K1Q9R0</accession>
<dbReference type="GO" id="GO:0046872">
    <property type="term" value="F:metal ion binding"/>
    <property type="evidence" value="ECO:0007669"/>
    <property type="project" value="UniProtKB-KW"/>
</dbReference>
<keyword evidence="3" id="KW-0479">Metal-binding</keyword>
<dbReference type="InterPro" id="IPR032466">
    <property type="entry name" value="Metal_Hydrolase"/>
</dbReference>
<dbReference type="PATRIC" id="fig|1391654.3.peg.8925"/>
<dbReference type="InterPro" id="IPR005920">
    <property type="entry name" value="HutI"/>
</dbReference>
<evidence type="ECO:0000313" key="11">
    <source>
        <dbReference type="Proteomes" id="UP000064967"/>
    </source>
</evidence>
<dbReference type="PANTHER" id="PTHR42752">
    <property type="entry name" value="IMIDAZOLONEPROPIONASE"/>
    <property type="match status" value="1"/>
</dbReference>
<dbReference type="EC" id="3.5.2.7" evidence="2 8"/>
<feature type="domain" description="Amidohydrolase-related" evidence="9">
    <location>
        <begin position="62"/>
        <end position="403"/>
    </location>
</feature>
<gene>
    <name evidence="10" type="ORF">AKJ09_08813</name>
</gene>
<dbReference type="Pfam" id="PF01979">
    <property type="entry name" value="Amidohydro_1"/>
    <property type="match status" value="1"/>
</dbReference>
<keyword evidence="6" id="KW-0862">Zinc</keyword>
<dbReference type="EMBL" id="CP012333">
    <property type="protein sequence ID" value="AKV02150.1"/>
    <property type="molecule type" value="Genomic_DNA"/>
</dbReference>
<evidence type="ECO:0000256" key="1">
    <source>
        <dbReference type="ARBA" id="ARBA00005023"/>
    </source>
</evidence>
<evidence type="ECO:0000313" key="10">
    <source>
        <dbReference type="EMBL" id="AKV02150.1"/>
    </source>
</evidence>
<keyword evidence="11" id="KW-1185">Reference proteome</keyword>
<protein>
    <recommendedName>
        <fullName evidence="2 8">Imidazolonepropionase</fullName>
        <ecNumber evidence="2 8">3.5.2.7</ecNumber>
    </recommendedName>
</protein>
<dbReference type="PANTHER" id="PTHR42752:SF1">
    <property type="entry name" value="IMIDAZOLONEPROPIONASE-RELATED"/>
    <property type="match status" value="1"/>
</dbReference>
<dbReference type="InterPro" id="IPR006680">
    <property type="entry name" value="Amidohydro-rel"/>
</dbReference>
<keyword evidence="7" id="KW-0408">Iron</keyword>
<dbReference type="GO" id="GO:0050480">
    <property type="term" value="F:imidazolonepropionase activity"/>
    <property type="evidence" value="ECO:0007669"/>
    <property type="project" value="UniProtKB-UniRule"/>
</dbReference>
<dbReference type="RefSeq" id="WP_146653109.1">
    <property type="nucleotide sequence ID" value="NZ_CP012333.1"/>
</dbReference>
<dbReference type="AlphaFoldDB" id="A0A0K1Q9R0"/>
<evidence type="ECO:0000256" key="8">
    <source>
        <dbReference type="NCBIfam" id="TIGR01224"/>
    </source>
</evidence>
<evidence type="ECO:0000259" key="9">
    <source>
        <dbReference type="Pfam" id="PF01979"/>
    </source>
</evidence>
<evidence type="ECO:0000256" key="5">
    <source>
        <dbReference type="ARBA" id="ARBA00022808"/>
    </source>
</evidence>
<evidence type="ECO:0000256" key="6">
    <source>
        <dbReference type="ARBA" id="ARBA00022833"/>
    </source>
</evidence>
<evidence type="ECO:0000256" key="7">
    <source>
        <dbReference type="ARBA" id="ARBA00023004"/>
    </source>
</evidence>